<keyword evidence="15" id="KW-1185">Reference proteome</keyword>
<dbReference type="GO" id="GO:0008270">
    <property type="term" value="F:zinc ion binding"/>
    <property type="evidence" value="ECO:0007669"/>
    <property type="project" value="UniProtKB-KW"/>
</dbReference>
<feature type="domain" description="RING-type" evidence="11">
    <location>
        <begin position="905"/>
        <end position="956"/>
    </location>
</feature>
<evidence type="ECO:0000259" key="12">
    <source>
        <dbReference type="PROSITE" id="PS51192"/>
    </source>
</evidence>
<dbReference type="Pfam" id="PF00271">
    <property type="entry name" value="Helicase_C"/>
    <property type="match status" value="1"/>
</dbReference>
<dbReference type="EMBL" id="CP064812">
    <property type="protein sequence ID" value="QPG74249.1"/>
    <property type="molecule type" value="Genomic_DNA"/>
</dbReference>
<protein>
    <submittedName>
        <fullName evidence="14">Uncharacterized protein</fullName>
    </submittedName>
</protein>
<dbReference type="RefSeq" id="XP_038777814.1">
    <property type="nucleotide sequence ID" value="XM_038921886.1"/>
</dbReference>
<keyword evidence="8" id="KW-0067">ATP-binding</keyword>
<sequence length="1197" mass="136971">MAEKPVTTIIRNLPVDTYLPETKASSAVFTQYPSMVSTMDVSISSPRDKSSSEEQLALRANVTHLEHYSGTDSSASSPSSVKRQKLEPSNDGAFMPTATTDPSEVIDLTAGSAGSSDDSYDDVEGQPSQKILDDQVINTSVYPQSNHNSTTTTTTTRNNNDDNDDVVIVGEVKLSDDVDSQGYSNYEISRREELNLPNQGRPPIHHSHSLYPSSKYQREDEINHNIPYELSAKKLRQDYGHVVDVTQGLIDKATQLYEQANESVNTLSLQLMKFKRTLRAHTMENQMRIQNIDLLILDMRKKNRGMMNDTQLLRHNKHELQREWRYKLGMRDSLIENGHLLPAYKRPPARDMRRVNLGVFQSNFHHLQHRLMHLNETTHIEELLSQVKNEDRSYRGSYNNIRALGETAGSAYMDRTADNSVSEPQIVSVREITNIGNATDSIPRPNDFRRPDWWNDDVFKSLDNDVSTADSYQRNQLQEEDAMRFASNPYLYNSNVYQSDEADSLRKLLNNIKPDEDFEEGMETTPKGMLVPLLKHQRIGLAWMKSQEKSQSRGGILADDMGLGKTVQTLAIMLLNRSEKTGCKTNLIVAPVSLLQQWAQEVRLKVSGESDFKCYVYHQSKRAKSFEELQKYDIVLVSYNTLASEWKKHYALAISELRRKKSADIPKDGGETYRSPFFTSDANFYRIILDEAQNVKNKLTNASRCVATLRGDFKWCLSGTPIQNRIEELYPLLRFLQIQPYCNETRFKTQIAAPLKTGWQNDRAYKKLHALLSAILLRRTKDSEIDGKPILELPEKHIIKDEVLMTDKESDFYKNLESESAKKAQTLMNSNNHSEGSNVSNYSSILTLLLRMRQACDHYYLVKISEDKQRTAKMEDIRGQFKSCKTFKPNVIARVDNERENELTCQMCHDVLPEENAYMLSECGHIVCRDCIVPFFDENSDTSWDGDRSAKCLLCRTPNLESASVSFAVYDATLKEKLNWQQMRKKFGLENKASDKNYRAEKIKELIREDGGKIMVSAKVAKCIELVKQILEDDPNEKIIIFSQFTTFFDILQIILYANGISYLRYDGTMDVDTKNKTVSQFYNDSSKRILLLSLKAGNVGLTLTCANHVILLEPFWNPYVERQAQDRVHRISQTREVFVHRILVRGTVEDRIMELQEKKEKVVETALDPKGRQSVNKLSMPELRYLFGLNGLPQAA</sequence>
<evidence type="ECO:0000313" key="15">
    <source>
        <dbReference type="Proteomes" id="UP000662931"/>
    </source>
</evidence>
<dbReference type="Proteomes" id="UP000662931">
    <property type="component" value="Chromosome 1"/>
</dbReference>
<dbReference type="InterPro" id="IPR013083">
    <property type="entry name" value="Znf_RING/FYVE/PHD"/>
</dbReference>
<evidence type="ECO:0000256" key="6">
    <source>
        <dbReference type="ARBA" id="ARBA00022806"/>
    </source>
</evidence>
<keyword evidence="3" id="KW-0547">Nucleotide-binding</keyword>
<evidence type="ECO:0000256" key="8">
    <source>
        <dbReference type="ARBA" id="ARBA00022840"/>
    </source>
</evidence>
<dbReference type="InterPro" id="IPR038718">
    <property type="entry name" value="SNF2-like_sf"/>
</dbReference>
<dbReference type="OrthoDB" id="423559at2759"/>
<feature type="region of interest" description="Disordered" evidence="10">
    <location>
        <begin position="67"/>
        <end position="164"/>
    </location>
</feature>
<keyword evidence="4 9" id="KW-0863">Zinc-finger</keyword>
<dbReference type="InterPro" id="IPR049730">
    <property type="entry name" value="SNF2/RAD54-like_C"/>
</dbReference>
<dbReference type="GO" id="GO:0000724">
    <property type="term" value="P:double-strand break repair via homologous recombination"/>
    <property type="evidence" value="ECO:0007669"/>
    <property type="project" value="TreeGrafter"/>
</dbReference>
<dbReference type="GO" id="GO:0005737">
    <property type="term" value="C:cytoplasm"/>
    <property type="evidence" value="ECO:0007669"/>
    <property type="project" value="TreeGrafter"/>
</dbReference>
<dbReference type="SUPFAM" id="SSF52540">
    <property type="entry name" value="P-loop containing nucleoside triphosphate hydrolases"/>
    <property type="match status" value="2"/>
</dbReference>
<dbReference type="SUPFAM" id="SSF57850">
    <property type="entry name" value="RING/U-box"/>
    <property type="match status" value="1"/>
</dbReference>
<dbReference type="InterPro" id="IPR050628">
    <property type="entry name" value="SNF2_RAD54_helicase_TF"/>
</dbReference>
<evidence type="ECO:0000313" key="14">
    <source>
        <dbReference type="EMBL" id="QPG74249.1"/>
    </source>
</evidence>
<dbReference type="PROSITE" id="PS00518">
    <property type="entry name" value="ZF_RING_1"/>
    <property type="match status" value="1"/>
</dbReference>
<dbReference type="GeneID" id="62194975"/>
<dbReference type="PROSITE" id="PS51194">
    <property type="entry name" value="HELICASE_CTER"/>
    <property type="match status" value="1"/>
</dbReference>
<evidence type="ECO:0000259" key="11">
    <source>
        <dbReference type="PROSITE" id="PS50089"/>
    </source>
</evidence>
<evidence type="ECO:0000256" key="3">
    <source>
        <dbReference type="ARBA" id="ARBA00022741"/>
    </source>
</evidence>
<dbReference type="InterPro" id="IPR017907">
    <property type="entry name" value="Znf_RING_CS"/>
</dbReference>
<dbReference type="Gene3D" id="3.40.50.10810">
    <property type="entry name" value="Tandem AAA-ATPase domain"/>
    <property type="match status" value="1"/>
</dbReference>
<keyword evidence="2" id="KW-0479">Metal-binding</keyword>
<dbReference type="InterPro" id="IPR001650">
    <property type="entry name" value="Helicase_C-like"/>
</dbReference>
<dbReference type="AlphaFoldDB" id="A0A875S363"/>
<dbReference type="CDD" id="cd18008">
    <property type="entry name" value="DEXDc_SHPRH-like"/>
    <property type="match status" value="1"/>
</dbReference>
<dbReference type="InterPro" id="IPR027417">
    <property type="entry name" value="P-loop_NTPase"/>
</dbReference>
<evidence type="ECO:0000256" key="4">
    <source>
        <dbReference type="ARBA" id="ARBA00022771"/>
    </source>
</evidence>
<dbReference type="SMART" id="SM00184">
    <property type="entry name" value="RING"/>
    <property type="match status" value="1"/>
</dbReference>
<dbReference type="SMART" id="SM00490">
    <property type="entry name" value="HELICc"/>
    <property type="match status" value="1"/>
</dbReference>
<dbReference type="InterPro" id="IPR000330">
    <property type="entry name" value="SNF2_N"/>
</dbReference>
<evidence type="ECO:0000256" key="10">
    <source>
        <dbReference type="SAM" id="MobiDB-lite"/>
    </source>
</evidence>
<dbReference type="KEGG" id="bnn:FOA43_001574"/>
<organism evidence="14 15">
    <name type="scientific">Eeniella nana</name>
    <name type="common">Yeast</name>
    <name type="synonym">Brettanomyces nanus</name>
    <dbReference type="NCBI Taxonomy" id="13502"/>
    <lineage>
        <taxon>Eukaryota</taxon>
        <taxon>Fungi</taxon>
        <taxon>Dikarya</taxon>
        <taxon>Ascomycota</taxon>
        <taxon>Saccharomycotina</taxon>
        <taxon>Pichiomycetes</taxon>
        <taxon>Pichiales</taxon>
        <taxon>Pichiaceae</taxon>
        <taxon>Brettanomyces</taxon>
    </lineage>
</organism>
<evidence type="ECO:0000256" key="9">
    <source>
        <dbReference type="PROSITE-ProRule" id="PRU00175"/>
    </source>
</evidence>
<dbReference type="InterPro" id="IPR014001">
    <property type="entry name" value="Helicase_ATP-bd"/>
</dbReference>
<dbReference type="GO" id="GO:0004386">
    <property type="term" value="F:helicase activity"/>
    <property type="evidence" value="ECO:0007669"/>
    <property type="project" value="UniProtKB-KW"/>
</dbReference>
<reference evidence="14" key="1">
    <citation type="submission" date="2020-10" db="EMBL/GenBank/DDBJ databases">
        <authorList>
            <person name="Roach M.J.R."/>
        </authorList>
    </citation>
    <scope>NUCLEOTIDE SEQUENCE</scope>
    <source>
        <strain evidence="14">CBS 1945</strain>
    </source>
</reference>
<evidence type="ECO:0000256" key="5">
    <source>
        <dbReference type="ARBA" id="ARBA00022801"/>
    </source>
</evidence>
<feature type="domain" description="Helicase ATP-binding" evidence="12">
    <location>
        <begin position="546"/>
        <end position="739"/>
    </location>
</feature>
<keyword evidence="7" id="KW-0862">Zinc</keyword>
<feature type="compositionally biased region" description="Low complexity" evidence="10">
    <location>
        <begin position="70"/>
        <end position="80"/>
    </location>
</feature>
<evidence type="ECO:0000256" key="7">
    <source>
        <dbReference type="ARBA" id="ARBA00022833"/>
    </source>
</evidence>
<dbReference type="SMART" id="SM00487">
    <property type="entry name" value="DEXDc"/>
    <property type="match status" value="1"/>
</dbReference>
<feature type="compositionally biased region" description="Polar residues" evidence="10">
    <location>
        <begin position="136"/>
        <end position="149"/>
    </location>
</feature>
<keyword evidence="5" id="KW-0378">Hydrolase</keyword>
<dbReference type="GO" id="GO:0008094">
    <property type="term" value="F:ATP-dependent activity, acting on DNA"/>
    <property type="evidence" value="ECO:0007669"/>
    <property type="project" value="TreeGrafter"/>
</dbReference>
<evidence type="ECO:0000259" key="13">
    <source>
        <dbReference type="PROSITE" id="PS51194"/>
    </source>
</evidence>
<dbReference type="PROSITE" id="PS50089">
    <property type="entry name" value="ZF_RING_2"/>
    <property type="match status" value="1"/>
</dbReference>
<name>A0A875S363_EENNA</name>
<feature type="domain" description="Helicase C-terminal" evidence="13">
    <location>
        <begin position="1026"/>
        <end position="1180"/>
    </location>
</feature>
<dbReference type="GO" id="GO:0005524">
    <property type="term" value="F:ATP binding"/>
    <property type="evidence" value="ECO:0007669"/>
    <property type="project" value="UniProtKB-KW"/>
</dbReference>
<gene>
    <name evidence="14" type="ORF">FOA43_001574</name>
</gene>
<comment type="similarity">
    <text evidence="1">Belongs to the SNF2/RAD54 helicase family.</text>
</comment>
<dbReference type="PANTHER" id="PTHR45626:SF16">
    <property type="entry name" value="ATP-DEPENDENT HELICASE ULS1"/>
    <property type="match status" value="1"/>
</dbReference>
<dbReference type="PROSITE" id="PS51192">
    <property type="entry name" value="HELICASE_ATP_BIND_1"/>
    <property type="match status" value="1"/>
</dbReference>
<keyword evidence="6" id="KW-0347">Helicase</keyword>
<dbReference type="GO" id="GO:0016787">
    <property type="term" value="F:hydrolase activity"/>
    <property type="evidence" value="ECO:0007669"/>
    <property type="project" value="UniProtKB-KW"/>
</dbReference>
<dbReference type="Gene3D" id="3.30.40.10">
    <property type="entry name" value="Zinc/RING finger domain, C3HC4 (zinc finger)"/>
    <property type="match status" value="1"/>
</dbReference>
<evidence type="ECO:0000256" key="2">
    <source>
        <dbReference type="ARBA" id="ARBA00022723"/>
    </source>
</evidence>
<dbReference type="CDD" id="cd18793">
    <property type="entry name" value="SF2_C_SNF"/>
    <property type="match status" value="1"/>
</dbReference>
<accession>A0A875S363</accession>
<dbReference type="InterPro" id="IPR001841">
    <property type="entry name" value="Znf_RING"/>
</dbReference>
<dbReference type="GO" id="GO:0005634">
    <property type="term" value="C:nucleus"/>
    <property type="evidence" value="ECO:0007669"/>
    <property type="project" value="TreeGrafter"/>
</dbReference>
<dbReference type="Gene3D" id="3.40.50.300">
    <property type="entry name" value="P-loop containing nucleotide triphosphate hydrolases"/>
    <property type="match status" value="1"/>
</dbReference>
<dbReference type="Pfam" id="PF00176">
    <property type="entry name" value="SNF2-rel_dom"/>
    <property type="match status" value="1"/>
</dbReference>
<evidence type="ECO:0000256" key="1">
    <source>
        <dbReference type="ARBA" id="ARBA00007025"/>
    </source>
</evidence>
<proteinExistence type="inferred from homology"/>
<dbReference type="PANTHER" id="PTHR45626">
    <property type="entry name" value="TRANSCRIPTION TERMINATION FACTOR 2-RELATED"/>
    <property type="match status" value="1"/>
</dbReference>